<feature type="transmembrane region" description="Helical" evidence="1">
    <location>
        <begin position="95"/>
        <end position="119"/>
    </location>
</feature>
<dbReference type="EMBL" id="CP028923">
    <property type="protein sequence ID" value="QCK16823.1"/>
    <property type="molecule type" value="Genomic_DNA"/>
</dbReference>
<keyword evidence="4" id="KW-1185">Reference proteome</keyword>
<dbReference type="OrthoDB" id="5702018at2"/>
<dbReference type="Pfam" id="PF06724">
    <property type="entry name" value="DUF1206"/>
    <property type="match status" value="3"/>
</dbReference>
<protein>
    <submittedName>
        <fullName evidence="3">DUF1206 domain-containing protein</fullName>
    </submittedName>
</protein>
<gene>
    <name evidence="3" type="ORF">DCC35_19835</name>
</gene>
<evidence type="ECO:0000259" key="2">
    <source>
        <dbReference type="Pfam" id="PF06724"/>
    </source>
</evidence>
<feature type="transmembrane region" description="Helical" evidence="1">
    <location>
        <begin position="232"/>
        <end position="253"/>
    </location>
</feature>
<feature type="domain" description="DUF1206" evidence="2">
    <location>
        <begin position="190"/>
        <end position="258"/>
    </location>
</feature>
<organism evidence="3 4">
    <name type="scientific">Mangrovivirga cuniculi</name>
    <dbReference type="NCBI Taxonomy" id="2715131"/>
    <lineage>
        <taxon>Bacteria</taxon>
        <taxon>Pseudomonadati</taxon>
        <taxon>Bacteroidota</taxon>
        <taxon>Cytophagia</taxon>
        <taxon>Cytophagales</taxon>
        <taxon>Mangrovivirgaceae</taxon>
        <taxon>Mangrovivirga</taxon>
    </lineage>
</organism>
<proteinExistence type="predicted"/>
<dbReference type="KEGG" id="fpf:DCC35_19835"/>
<feature type="transmembrane region" description="Helical" evidence="1">
    <location>
        <begin position="53"/>
        <end position="74"/>
    </location>
</feature>
<evidence type="ECO:0000256" key="1">
    <source>
        <dbReference type="SAM" id="Phobius"/>
    </source>
</evidence>
<feature type="domain" description="DUF1206" evidence="2">
    <location>
        <begin position="11"/>
        <end position="77"/>
    </location>
</feature>
<name>A0A4D7JPW6_9BACT</name>
<feature type="transmembrane region" description="Helical" evidence="1">
    <location>
        <begin position="192"/>
        <end position="212"/>
    </location>
</feature>
<keyword evidence="1" id="KW-0812">Transmembrane</keyword>
<feature type="transmembrane region" description="Helical" evidence="1">
    <location>
        <begin position="12"/>
        <end position="33"/>
    </location>
</feature>
<accession>A0A4D7JPW6</accession>
<dbReference type="Proteomes" id="UP000298616">
    <property type="component" value="Chromosome"/>
</dbReference>
<sequence>MDDKKEKLARFGIATKGFVYCLIGVLTTMAVIGAGGKKTGSSGALESIASMTFGQILLGITVLGLLGYVFWRMYQAFDDPENKGTDAKGLAQRTGYFLSGLFYGFLAFSAMEILMGSGSSGGGGSTKETVVAKLLDQSFGQYLVGALALVFFGKAIYQWYRAFSDKFKKKVKEAGLDQKARELMIKSGKIGYTARGVVIGIVGYMTLRAAITASSSQAGGTKDAFQFIQNEFGSFLLVIVAIGLFAYGVFMFLKARYRKMATV</sequence>
<feature type="transmembrane region" description="Helical" evidence="1">
    <location>
        <begin position="139"/>
        <end position="160"/>
    </location>
</feature>
<feature type="domain" description="DUF1206" evidence="2">
    <location>
        <begin position="95"/>
        <end position="164"/>
    </location>
</feature>
<evidence type="ECO:0000313" key="3">
    <source>
        <dbReference type="EMBL" id="QCK16823.1"/>
    </source>
</evidence>
<dbReference type="AlphaFoldDB" id="A0A4D7JPW6"/>
<evidence type="ECO:0000313" key="4">
    <source>
        <dbReference type="Proteomes" id="UP000298616"/>
    </source>
</evidence>
<dbReference type="InterPro" id="IPR009597">
    <property type="entry name" value="DUF1206"/>
</dbReference>
<dbReference type="RefSeq" id="WP_137092416.1">
    <property type="nucleotide sequence ID" value="NZ_CP028923.1"/>
</dbReference>
<reference evidence="3 4" key="1">
    <citation type="submission" date="2018-04" db="EMBL/GenBank/DDBJ databases">
        <title>Complete genome uncultured novel isolate.</title>
        <authorList>
            <person name="Merlino G."/>
        </authorList>
    </citation>
    <scope>NUCLEOTIDE SEQUENCE [LARGE SCALE GENOMIC DNA]</scope>
    <source>
        <strain evidence="4">R1DC9</strain>
    </source>
</reference>
<keyword evidence="1" id="KW-1133">Transmembrane helix</keyword>
<keyword evidence="1" id="KW-0472">Membrane</keyword>